<dbReference type="Proteomes" id="UP001241848">
    <property type="component" value="Unassembled WGS sequence"/>
</dbReference>
<gene>
    <name evidence="3" type="ORF">OIN60_02400</name>
</gene>
<reference evidence="3 4" key="1">
    <citation type="submission" date="2022-10" db="EMBL/GenBank/DDBJ databases">
        <title>Paenibacillus description and whole genome data of maize root bacterial community.</title>
        <authorList>
            <person name="Marton D."/>
            <person name="Farkas M."/>
            <person name="Cserhati M."/>
        </authorList>
    </citation>
    <scope>NUCLEOTIDE SEQUENCE [LARGE SCALE GENOMIC DNA]</scope>
    <source>
        <strain evidence="3 4">P96</strain>
    </source>
</reference>
<name>A0ABT9FLN1_9BACL</name>
<comment type="caution">
    <text evidence="3">The sequence shown here is derived from an EMBL/GenBank/DDBJ whole genome shotgun (WGS) entry which is preliminary data.</text>
</comment>
<keyword evidence="1" id="KW-0812">Transmembrane</keyword>
<keyword evidence="1" id="KW-1133">Transmembrane helix</keyword>
<feature type="transmembrane region" description="Helical" evidence="1">
    <location>
        <begin position="176"/>
        <end position="198"/>
    </location>
</feature>
<organism evidence="3 4">
    <name type="scientific">Paenibacillus zeirhizosphaerae</name>
    <dbReference type="NCBI Taxonomy" id="2987519"/>
    <lineage>
        <taxon>Bacteria</taxon>
        <taxon>Bacillati</taxon>
        <taxon>Bacillota</taxon>
        <taxon>Bacilli</taxon>
        <taxon>Bacillales</taxon>
        <taxon>Paenibacillaceae</taxon>
        <taxon>Paenibacillus</taxon>
    </lineage>
</organism>
<evidence type="ECO:0000259" key="2">
    <source>
        <dbReference type="Pfam" id="PF18169"/>
    </source>
</evidence>
<accession>A0ABT9FLN1</accession>
<dbReference type="InterPro" id="IPR041119">
    <property type="entry name" value="SLATT_6"/>
</dbReference>
<evidence type="ECO:0000313" key="4">
    <source>
        <dbReference type="Proteomes" id="UP001241848"/>
    </source>
</evidence>
<dbReference type="NCBIfam" id="NF033630">
    <property type="entry name" value="SLATT_6"/>
    <property type="match status" value="1"/>
</dbReference>
<evidence type="ECO:0000313" key="3">
    <source>
        <dbReference type="EMBL" id="MDP4095643.1"/>
    </source>
</evidence>
<feature type="transmembrane region" description="Helical" evidence="1">
    <location>
        <begin position="34"/>
        <end position="51"/>
    </location>
</feature>
<keyword evidence="1" id="KW-0472">Membrane</keyword>
<feature type="transmembrane region" description="Helical" evidence="1">
    <location>
        <begin position="57"/>
        <end position="75"/>
    </location>
</feature>
<evidence type="ECO:0000256" key="1">
    <source>
        <dbReference type="SAM" id="Phobius"/>
    </source>
</evidence>
<proteinExistence type="predicted"/>
<dbReference type="EMBL" id="JAPCKK010000004">
    <property type="protein sequence ID" value="MDP4095643.1"/>
    <property type="molecule type" value="Genomic_DNA"/>
</dbReference>
<keyword evidence="4" id="KW-1185">Reference proteome</keyword>
<feature type="domain" description="SMODS and SLOG-associating 2TM effector" evidence="2">
    <location>
        <begin position="1"/>
        <end position="173"/>
    </location>
</feature>
<protein>
    <submittedName>
        <fullName evidence="3">SLATT domain-containing protein</fullName>
    </submittedName>
</protein>
<dbReference type="Pfam" id="PF18169">
    <property type="entry name" value="SLATT_6"/>
    <property type="match status" value="1"/>
</dbReference>
<dbReference type="RefSeq" id="WP_305753279.1">
    <property type="nucleotide sequence ID" value="NZ_JAPCKK010000004.1"/>
</dbReference>
<sequence length="201" mass="23634">MNKDDFLKLIATRGYNVYFGAKKHFATYDIIEKLPRGLALFGVFIGVWQLWKPDFQFNDIISFMLVLAGIYAYTITQYDSEKKSYNEAAVKLVQIHNELHSLYLSVKSSNANSFENEETRLQELMDQYYSVSKSKQIFFSHTFAHFKFFGESQIQWMDEQLHFTFWSDKIPKVYKLLFYIFVILLLLAGLAYSVVFAINEI</sequence>